<name>A0A6H5IWE5_9HYME</name>
<feature type="non-terminal residue" evidence="1">
    <location>
        <position position="1"/>
    </location>
</feature>
<sequence>HGWSRRSTTPNKAIDVVQNEMVQNFLHVAQDERGSHEKLRKEKSKRRRSWRRRSWWRRRAEELRRRTPTVLQTNCCVCCSAEGFRLFVQRFRAPSIGGMHYTVIARYSLYAVFVPWITARLIHSGVLTIIPCDMRRLGVQGLIFFQLGEPPILYDAHRRLSYPLFQSRLLRGHTLLASPPELDIFFRTRCLVPSCECGSRFFCRRWQVPNLLCRLHLVSVVLASALPCESP</sequence>
<evidence type="ECO:0000313" key="1">
    <source>
        <dbReference type="EMBL" id="CAB0041831.1"/>
    </source>
</evidence>
<gene>
    <name evidence="1" type="ORF">TBRA_LOCUS13482</name>
</gene>
<keyword evidence="2" id="KW-1185">Reference proteome</keyword>
<dbReference type="EMBL" id="CADCXV010001133">
    <property type="protein sequence ID" value="CAB0041831.1"/>
    <property type="molecule type" value="Genomic_DNA"/>
</dbReference>
<accession>A0A6H5IWE5</accession>
<organism evidence="1 2">
    <name type="scientific">Trichogramma brassicae</name>
    <dbReference type="NCBI Taxonomy" id="86971"/>
    <lineage>
        <taxon>Eukaryota</taxon>
        <taxon>Metazoa</taxon>
        <taxon>Ecdysozoa</taxon>
        <taxon>Arthropoda</taxon>
        <taxon>Hexapoda</taxon>
        <taxon>Insecta</taxon>
        <taxon>Pterygota</taxon>
        <taxon>Neoptera</taxon>
        <taxon>Endopterygota</taxon>
        <taxon>Hymenoptera</taxon>
        <taxon>Apocrita</taxon>
        <taxon>Proctotrupomorpha</taxon>
        <taxon>Chalcidoidea</taxon>
        <taxon>Trichogrammatidae</taxon>
        <taxon>Trichogramma</taxon>
    </lineage>
</organism>
<protein>
    <submittedName>
        <fullName evidence="1">Uncharacterized protein</fullName>
    </submittedName>
</protein>
<evidence type="ECO:0000313" key="2">
    <source>
        <dbReference type="Proteomes" id="UP000479190"/>
    </source>
</evidence>
<proteinExistence type="predicted"/>
<dbReference type="AlphaFoldDB" id="A0A6H5IWE5"/>
<reference evidence="1 2" key="1">
    <citation type="submission" date="2020-02" db="EMBL/GenBank/DDBJ databases">
        <authorList>
            <person name="Ferguson B K."/>
        </authorList>
    </citation>
    <scope>NUCLEOTIDE SEQUENCE [LARGE SCALE GENOMIC DNA]</scope>
</reference>
<dbReference type="Proteomes" id="UP000479190">
    <property type="component" value="Unassembled WGS sequence"/>
</dbReference>